<comment type="caution">
    <text evidence="1">The sequence shown here is derived from an EMBL/GenBank/DDBJ whole genome shotgun (WGS) entry which is preliminary data.</text>
</comment>
<evidence type="ECO:0000313" key="1">
    <source>
        <dbReference type="EMBL" id="GBM42376.1"/>
    </source>
</evidence>
<reference evidence="1 2" key="1">
    <citation type="journal article" date="2019" name="Sci. Rep.">
        <title>Orb-weaving spider Araneus ventricosus genome elucidates the spidroin gene catalogue.</title>
        <authorList>
            <person name="Kono N."/>
            <person name="Nakamura H."/>
            <person name="Ohtoshi R."/>
            <person name="Moran D.A.P."/>
            <person name="Shinohara A."/>
            <person name="Yoshida Y."/>
            <person name="Fujiwara M."/>
            <person name="Mori M."/>
            <person name="Tomita M."/>
            <person name="Arakawa K."/>
        </authorList>
    </citation>
    <scope>NUCLEOTIDE SEQUENCE [LARGE SCALE GENOMIC DNA]</scope>
</reference>
<keyword evidence="2" id="KW-1185">Reference proteome</keyword>
<accession>A0A4Y2FP74</accession>
<sequence length="94" mass="11442">MLNDGVILLHDNIHTAHKTQELLQKLKWEEVWRRECRLRHLPRHLIKARNYEILRDFEVSVDGGEISMINRLHNDLEKPLYLRLKLIDRRLSRI</sequence>
<protein>
    <submittedName>
        <fullName evidence="1">Uncharacterized protein</fullName>
    </submittedName>
</protein>
<gene>
    <name evidence="1" type="ORF">AVEN_130259_1</name>
</gene>
<proteinExistence type="predicted"/>
<dbReference type="AlphaFoldDB" id="A0A4Y2FP74"/>
<dbReference type="Proteomes" id="UP000499080">
    <property type="component" value="Unassembled WGS sequence"/>
</dbReference>
<name>A0A4Y2FP74_ARAVE</name>
<dbReference type="EMBL" id="BGPR01000994">
    <property type="protein sequence ID" value="GBM42376.1"/>
    <property type="molecule type" value="Genomic_DNA"/>
</dbReference>
<evidence type="ECO:0000313" key="2">
    <source>
        <dbReference type="Proteomes" id="UP000499080"/>
    </source>
</evidence>
<organism evidence="1 2">
    <name type="scientific">Araneus ventricosus</name>
    <name type="common">Orbweaver spider</name>
    <name type="synonym">Epeira ventricosa</name>
    <dbReference type="NCBI Taxonomy" id="182803"/>
    <lineage>
        <taxon>Eukaryota</taxon>
        <taxon>Metazoa</taxon>
        <taxon>Ecdysozoa</taxon>
        <taxon>Arthropoda</taxon>
        <taxon>Chelicerata</taxon>
        <taxon>Arachnida</taxon>
        <taxon>Araneae</taxon>
        <taxon>Araneomorphae</taxon>
        <taxon>Entelegynae</taxon>
        <taxon>Araneoidea</taxon>
        <taxon>Araneidae</taxon>
        <taxon>Araneus</taxon>
    </lineage>
</organism>